<dbReference type="SUPFAM" id="SSF53448">
    <property type="entry name" value="Nucleotide-diphospho-sugar transferases"/>
    <property type="match status" value="1"/>
</dbReference>
<dbReference type="GO" id="GO:0016757">
    <property type="term" value="F:glycosyltransferase activity"/>
    <property type="evidence" value="ECO:0007669"/>
    <property type="project" value="UniProtKB-KW"/>
</dbReference>
<reference evidence="5 6" key="1">
    <citation type="submission" date="2017-07" db="EMBL/GenBank/DDBJ databases">
        <title>Genome Sequence of Antarctobacter heliothermus Strain SMS3 Isolated from a culture of the Diatom Skeletonema marinoi.</title>
        <authorList>
            <person name="Topel M."/>
            <person name="Pinder M.I.M."/>
            <person name="Johansson O.N."/>
            <person name="Kourtchenko O."/>
            <person name="Godhe A."/>
            <person name="Clarke A.K."/>
        </authorList>
    </citation>
    <scope>NUCLEOTIDE SEQUENCE [LARGE SCALE GENOMIC DNA]</scope>
    <source>
        <strain evidence="5 6">SMS3</strain>
        <plasmid evidence="6">Plasmid psms3-2</plasmid>
    </source>
</reference>
<evidence type="ECO:0000256" key="1">
    <source>
        <dbReference type="ARBA" id="ARBA00006739"/>
    </source>
</evidence>
<evidence type="ECO:0000259" key="4">
    <source>
        <dbReference type="Pfam" id="PF00535"/>
    </source>
</evidence>
<feature type="domain" description="Glycosyltransferase 2-like" evidence="4">
    <location>
        <begin position="18"/>
        <end position="139"/>
    </location>
</feature>
<dbReference type="InterPro" id="IPR029044">
    <property type="entry name" value="Nucleotide-diphossugar_trans"/>
</dbReference>
<keyword evidence="6" id="KW-1185">Reference proteome</keyword>
<accession>A0A222EBU0</accession>
<dbReference type="PANTHER" id="PTHR43685">
    <property type="entry name" value="GLYCOSYLTRANSFERASE"/>
    <property type="match status" value="1"/>
</dbReference>
<keyword evidence="3 5" id="KW-0808">Transferase</keyword>
<dbReference type="PANTHER" id="PTHR43685:SF5">
    <property type="entry name" value="GLYCOSYLTRANSFERASE EPSE-RELATED"/>
    <property type="match status" value="1"/>
</dbReference>
<gene>
    <name evidence="5" type="ORF">ANTHELSMS3_04766</name>
</gene>
<dbReference type="KEGG" id="aht:ANTHELSMS3_04766"/>
<dbReference type="Proteomes" id="UP000203589">
    <property type="component" value="Plasmid pSMS3-2"/>
</dbReference>
<keyword evidence="5" id="KW-0614">Plasmid</keyword>
<evidence type="ECO:0000313" key="6">
    <source>
        <dbReference type="Proteomes" id="UP000203589"/>
    </source>
</evidence>
<dbReference type="Pfam" id="PF00535">
    <property type="entry name" value="Glycos_transf_2"/>
    <property type="match status" value="1"/>
</dbReference>
<dbReference type="EMBL" id="CP022542">
    <property type="protein sequence ID" value="ASP23664.1"/>
    <property type="molecule type" value="Genomic_DNA"/>
</dbReference>
<geneLocation type="plasmid" evidence="6">
    <name>psms3-2</name>
</geneLocation>
<dbReference type="EC" id="2.4.-.-" evidence="5"/>
<dbReference type="AlphaFoldDB" id="A0A222EBU0"/>
<dbReference type="InterPro" id="IPR050834">
    <property type="entry name" value="Glycosyltransf_2"/>
</dbReference>
<proteinExistence type="inferred from homology"/>
<protein>
    <submittedName>
        <fullName evidence="5">Putative glycosyltransferase EpsE</fullName>
        <ecNumber evidence="5">2.4.-.-</ecNumber>
    </submittedName>
</protein>
<keyword evidence="2 5" id="KW-0328">Glycosyltransferase</keyword>
<organism evidence="5 6">
    <name type="scientific">Antarctobacter heliothermus</name>
    <dbReference type="NCBI Taxonomy" id="74033"/>
    <lineage>
        <taxon>Bacteria</taxon>
        <taxon>Pseudomonadati</taxon>
        <taxon>Pseudomonadota</taxon>
        <taxon>Alphaproteobacteria</taxon>
        <taxon>Rhodobacterales</taxon>
        <taxon>Roseobacteraceae</taxon>
        <taxon>Antarctobacter</taxon>
    </lineage>
</organism>
<dbReference type="Gene3D" id="3.90.550.10">
    <property type="entry name" value="Spore Coat Polysaccharide Biosynthesis Protein SpsA, Chain A"/>
    <property type="match status" value="1"/>
</dbReference>
<dbReference type="RefSeq" id="WP_094037723.1">
    <property type="nucleotide sequence ID" value="NZ_CP022542.1"/>
</dbReference>
<sequence>MTRHSAPLPPPALPHVTILLASYQGAAHLGAQLDSLAAQDHADWALWVSDDGSRDGTRGIVERFATAHPSHDIRLLDGPRRGAAANFLSLLCHPDLPAGSVAICDQDDIWYPHKLSHALMTLAHFDGPAVYSAQSRHVSATGATLGLSRVHSGPPSFGNALVQNRVAGHCAVLNPAALALVRAVGPVEVPFHDWWLYLLITGAGGQVTVSPEVVLDYRQHGDNVLGAHRGFLAGLARAAMVLGPTWRDWQTANRRALEQARPHLTPETRALLAALDAAPARGLPRIRAQTRLGITRDRRAATAFLRLAALLGRV</sequence>
<name>A0A222EBU0_9RHOB</name>
<evidence type="ECO:0000256" key="2">
    <source>
        <dbReference type="ARBA" id="ARBA00022676"/>
    </source>
</evidence>
<evidence type="ECO:0000313" key="5">
    <source>
        <dbReference type="EMBL" id="ASP23664.1"/>
    </source>
</evidence>
<dbReference type="InterPro" id="IPR001173">
    <property type="entry name" value="Glyco_trans_2-like"/>
</dbReference>
<evidence type="ECO:0000256" key="3">
    <source>
        <dbReference type="ARBA" id="ARBA00022679"/>
    </source>
</evidence>
<comment type="similarity">
    <text evidence="1">Belongs to the glycosyltransferase 2 family.</text>
</comment>
<dbReference type="OrthoDB" id="9802649at2"/>